<feature type="transmembrane region" description="Helical" evidence="1">
    <location>
        <begin position="143"/>
        <end position="164"/>
    </location>
</feature>
<protein>
    <submittedName>
        <fullName evidence="3">Methicillin resistance mecR1 protein</fullName>
    </submittedName>
</protein>
<dbReference type="PANTHER" id="PTHR34978:SF3">
    <property type="entry name" value="SLR0241 PROTEIN"/>
    <property type="match status" value="1"/>
</dbReference>
<organism evidence="3 4">
    <name type="scientific">Paenibacillus albilobatus</name>
    <dbReference type="NCBI Taxonomy" id="2716884"/>
    <lineage>
        <taxon>Bacteria</taxon>
        <taxon>Bacillati</taxon>
        <taxon>Bacillota</taxon>
        <taxon>Bacilli</taxon>
        <taxon>Bacillales</taxon>
        <taxon>Paenibacillaceae</taxon>
        <taxon>Paenibacillus</taxon>
    </lineage>
</organism>
<comment type="caution">
    <text evidence="3">The sequence shown here is derived from an EMBL/GenBank/DDBJ whole genome shotgun (WGS) entry which is preliminary data.</text>
</comment>
<feature type="transmembrane region" description="Helical" evidence="1">
    <location>
        <begin position="12"/>
        <end position="33"/>
    </location>
</feature>
<keyword evidence="1" id="KW-0472">Membrane</keyword>
<evidence type="ECO:0000256" key="1">
    <source>
        <dbReference type="SAM" id="Phobius"/>
    </source>
</evidence>
<dbReference type="InterPro" id="IPR052173">
    <property type="entry name" value="Beta-lactam_resp_regulator"/>
</dbReference>
<dbReference type="Gene3D" id="3.30.2010.10">
    <property type="entry name" value="Metalloproteases ('zincins'), catalytic domain"/>
    <property type="match status" value="1"/>
</dbReference>
<sequence length="625" mass="70692">MSPTLQANVLSVFGWVIRGSFMAGILVLLVLIVQFLFKNKLEARWKYLIWLPVAIRLLLPWAPESSLSLYNVLSLEAISPGFHQKAQDPTAFKNAGIAGEAAVQRNRTLSPESNGATVPASSHEPGSVQKRGFWWSEIKNMSFIHMLFALWLAGVLFLSAKTVFDQNRLKQALRAGRTIDTPQLSAIFQETKHLFGIKRKVRFVASERIPGPAVVGFFKPAVVISPSLLVTLQKDQLQLILAHEFAHIRRRDVAVNWMMHMILILHWFNPLLWFAIHRARQDQEIACDACALDRMRPQQKNAYGQTIIHVLEHLSVSHYQPGLAGLSATHKEMKRRLMMIRHFNKRSYRLSILGMGMILALGSVTLVNAKESGAESAPQKASMQLQQNSKVALDKENDIIYPEGNIDRELYKKELEKIQKKAEAAAKALTPEEKKYIEDETNRVKELSKETGDMYVLYHKYKDLNSGLDLSYWGGIEEFSTYEDYLKRASALEGSILKQPANLPGGYKFLSATIEGPTKGKFVDEVKAEGKKSGKPIYAKKIEWKEAADIRLKYTNGKDTLTFSKYTKDPEGSKNEGFFNDTLPEHIYPKSVFWYDGGKYEYGVSATSDIPRKEKIEILKAAVKK</sequence>
<proteinExistence type="predicted"/>
<dbReference type="AlphaFoldDB" id="A0A919XE27"/>
<feature type="transmembrane region" description="Helical" evidence="1">
    <location>
        <begin position="348"/>
        <end position="369"/>
    </location>
</feature>
<dbReference type="RefSeq" id="WP_160041739.1">
    <property type="nucleotide sequence ID" value="NZ_BORQ01000001.1"/>
</dbReference>
<evidence type="ECO:0000313" key="4">
    <source>
        <dbReference type="Proteomes" id="UP000679779"/>
    </source>
</evidence>
<reference evidence="3" key="1">
    <citation type="submission" date="2021-03" db="EMBL/GenBank/DDBJ databases">
        <title>Antimicrobial resistance genes in bacteria isolated from Japanese honey, and their potential for conferring macrolide and lincosamide resistance in the American foulbrood pathogen Paenibacillus larvae.</title>
        <authorList>
            <person name="Okamoto M."/>
            <person name="Kumagai M."/>
            <person name="Kanamori H."/>
            <person name="Takamatsu D."/>
        </authorList>
    </citation>
    <scope>NUCLEOTIDE SEQUENCE</scope>
    <source>
        <strain evidence="3">J2TS6</strain>
    </source>
</reference>
<evidence type="ECO:0000313" key="3">
    <source>
        <dbReference type="EMBL" id="GIO28910.1"/>
    </source>
</evidence>
<keyword evidence="1" id="KW-1133">Transmembrane helix</keyword>
<evidence type="ECO:0000259" key="2">
    <source>
        <dbReference type="Pfam" id="PF05569"/>
    </source>
</evidence>
<keyword evidence="1" id="KW-0812">Transmembrane</keyword>
<dbReference type="EMBL" id="BORQ01000001">
    <property type="protein sequence ID" value="GIO28910.1"/>
    <property type="molecule type" value="Genomic_DNA"/>
</dbReference>
<dbReference type="Proteomes" id="UP000679779">
    <property type="component" value="Unassembled WGS sequence"/>
</dbReference>
<name>A0A919XE27_9BACL</name>
<dbReference type="PANTHER" id="PTHR34978">
    <property type="entry name" value="POSSIBLE SENSOR-TRANSDUCER PROTEIN BLAR"/>
    <property type="match status" value="1"/>
</dbReference>
<gene>
    <name evidence="3" type="ORF">J2TS6_00510</name>
</gene>
<dbReference type="Pfam" id="PF05569">
    <property type="entry name" value="Peptidase_M56"/>
    <property type="match status" value="1"/>
</dbReference>
<accession>A0A919XE27</accession>
<dbReference type="CDD" id="cd07341">
    <property type="entry name" value="M56_BlaR1_MecR1_like"/>
    <property type="match status" value="1"/>
</dbReference>
<keyword evidence="4" id="KW-1185">Reference proteome</keyword>
<dbReference type="InterPro" id="IPR008756">
    <property type="entry name" value="Peptidase_M56"/>
</dbReference>
<feature type="transmembrane region" description="Helical" evidence="1">
    <location>
        <begin position="257"/>
        <end position="276"/>
    </location>
</feature>
<feature type="domain" description="Peptidase M56" evidence="2">
    <location>
        <begin position="17"/>
        <end position="340"/>
    </location>
</feature>